<feature type="signal peptide" evidence="3">
    <location>
        <begin position="1"/>
        <end position="19"/>
    </location>
</feature>
<gene>
    <name evidence="5" type="ORF">EQG79_21430</name>
</gene>
<dbReference type="Gene3D" id="2.60.120.560">
    <property type="entry name" value="Exo-inulinase, domain 1"/>
    <property type="match status" value="1"/>
</dbReference>
<evidence type="ECO:0000256" key="3">
    <source>
        <dbReference type="SAM" id="SignalP"/>
    </source>
</evidence>
<dbReference type="GO" id="GO:0016787">
    <property type="term" value="F:hydrolase activity"/>
    <property type="evidence" value="ECO:0007669"/>
    <property type="project" value="InterPro"/>
</dbReference>
<dbReference type="AlphaFoldDB" id="A0A4Q2UMM3"/>
<evidence type="ECO:0000313" key="6">
    <source>
        <dbReference type="Proteomes" id="UP000290407"/>
    </source>
</evidence>
<accession>A0A4Q2UMM3</accession>
<protein>
    <submittedName>
        <fullName evidence="5">DUF1080 domain-containing protein</fullName>
    </submittedName>
</protein>
<organism evidence="5 6">
    <name type="scientific">Spirosoma sordidisoli</name>
    <dbReference type="NCBI Taxonomy" id="2502893"/>
    <lineage>
        <taxon>Bacteria</taxon>
        <taxon>Pseudomonadati</taxon>
        <taxon>Bacteroidota</taxon>
        <taxon>Cytophagia</taxon>
        <taxon>Cytophagales</taxon>
        <taxon>Cytophagaceae</taxon>
        <taxon>Spirosoma</taxon>
    </lineage>
</organism>
<evidence type="ECO:0000313" key="5">
    <source>
        <dbReference type="EMBL" id="RYC68019.1"/>
    </source>
</evidence>
<dbReference type="Pfam" id="PF06439">
    <property type="entry name" value="3keto-disac_hyd"/>
    <property type="match status" value="1"/>
</dbReference>
<keyword evidence="1 3" id="KW-0732">Signal</keyword>
<comment type="caution">
    <text evidence="5">The sequence shown here is derived from an EMBL/GenBank/DDBJ whole genome shotgun (WGS) entry which is preliminary data.</text>
</comment>
<dbReference type="InterPro" id="IPR028994">
    <property type="entry name" value="Integrin_alpha_N"/>
</dbReference>
<evidence type="ECO:0000259" key="4">
    <source>
        <dbReference type="Pfam" id="PF06439"/>
    </source>
</evidence>
<dbReference type="Pfam" id="PF13517">
    <property type="entry name" value="FG-GAP_3"/>
    <property type="match status" value="2"/>
</dbReference>
<dbReference type="SUPFAM" id="SSF69318">
    <property type="entry name" value="Integrin alpha N-terminal domain"/>
    <property type="match status" value="1"/>
</dbReference>
<dbReference type="RefSeq" id="WP_129603872.1">
    <property type="nucleotide sequence ID" value="NZ_SBLB01000006.1"/>
</dbReference>
<dbReference type="InterPro" id="IPR010496">
    <property type="entry name" value="AL/BT2_dom"/>
</dbReference>
<evidence type="ECO:0000256" key="1">
    <source>
        <dbReference type="ARBA" id="ARBA00022729"/>
    </source>
</evidence>
<proteinExistence type="predicted"/>
<evidence type="ECO:0000256" key="2">
    <source>
        <dbReference type="SAM" id="MobiDB-lite"/>
    </source>
</evidence>
<dbReference type="EMBL" id="SBLB01000006">
    <property type="protein sequence ID" value="RYC68019.1"/>
    <property type="molecule type" value="Genomic_DNA"/>
</dbReference>
<keyword evidence="6" id="KW-1185">Reference proteome</keyword>
<reference evidence="5 6" key="1">
    <citation type="submission" date="2019-01" db="EMBL/GenBank/DDBJ databases">
        <title>Spirosoma flava sp. nov., a propanil-degrading bacterium isolated from herbicide-contaminated soil.</title>
        <authorList>
            <person name="Zhang L."/>
            <person name="Jiang J.-D."/>
        </authorList>
    </citation>
    <scope>NUCLEOTIDE SEQUENCE [LARGE SCALE GENOMIC DNA]</scope>
    <source>
        <strain evidence="5 6">TY50</strain>
    </source>
</reference>
<dbReference type="PANTHER" id="PTHR44103">
    <property type="entry name" value="PROPROTEIN CONVERTASE P"/>
    <property type="match status" value="1"/>
</dbReference>
<feature type="domain" description="3-keto-alpha-glucoside-1,2-lyase/3-keto-2-hydroxy-glucal hydratase" evidence="4">
    <location>
        <begin position="54"/>
        <end position="248"/>
    </location>
</feature>
<dbReference type="InterPro" id="IPR013517">
    <property type="entry name" value="FG-GAP"/>
</dbReference>
<sequence length="653" mass="71832">MRLFVSVFALMVLSASLFGQDMTASEKPAFGQTFVPDQVVRASDINSFQVVGQADWQAQNGEIVARLAPDSRGSWLVLNRSYQDVGLHALFKCSPSAETGVLLRMQKTDRGMKGIFLALNKDEVAPYAVSIDAQGKITEREKLRYAGGIYYRLAPPKNDAQANARRAMPPRPATPANLPLARPNTDFRADDWNMVETFIELNVIRNFLNDGAEIGGAVDGDSATYEYGPIALYAGGSGEVRFKDIMVKDIAMRVNPAEKSSPRFNVQCISDMYYSWGADAADFNKDGIMDVVAGPYIYYGPDYTKHREIFPAIAVSPSKEFTRTHVQFTHDFNGDGWPDVLISPSGASVLINPKGESRRWKSYDILPAVQSEITDLVDIDKDGQPELVYAASGSLRYAKPDGADPTKPWKEFIISDKGYALAHGIGTGDINGDGRLDILNAYGWWEQPDQKTPETLWAYHPYAFGRYGNRGSNIGGTLMAVFDANGDGLNDVITNLNVHGFGLAWFEQVRDKAGAISFTRHMISDDYSTKSAGNVTFSQPHGATYADVDGDGIRDFIVGKRYFTHLDNMYDPDSYGAPVLYWYRTVRNPKAPGGAEFVPELIHNRSGAGSEVTAVDINKDGAIDIVTSTNRGTFIFWNTPAGSKPKKQPSRSE</sequence>
<name>A0A4Q2UMM3_9BACT</name>
<dbReference type="Proteomes" id="UP000290407">
    <property type="component" value="Unassembled WGS sequence"/>
</dbReference>
<feature type="chain" id="PRO_5020338399" evidence="3">
    <location>
        <begin position="20"/>
        <end position="653"/>
    </location>
</feature>
<feature type="region of interest" description="Disordered" evidence="2">
    <location>
        <begin position="162"/>
        <end position="182"/>
    </location>
</feature>
<dbReference type="PANTHER" id="PTHR44103:SF1">
    <property type="entry name" value="PROPROTEIN CONVERTASE P"/>
    <property type="match status" value="1"/>
</dbReference>
<dbReference type="Gene3D" id="2.130.10.130">
    <property type="entry name" value="Integrin alpha, N-terminal"/>
    <property type="match status" value="2"/>
</dbReference>